<evidence type="ECO:0000256" key="5">
    <source>
        <dbReference type="ARBA" id="ARBA00048542"/>
    </source>
</evidence>
<comment type="caution">
    <text evidence="6">Lacks conserved residue(s) required for the propagation of feature annotation.</text>
</comment>
<dbReference type="InterPro" id="IPR023048">
    <property type="entry name" value="NADH:quinone_OxRdtase_FMN_depd"/>
</dbReference>
<evidence type="ECO:0000259" key="7">
    <source>
        <dbReference type="Pfam" id="PF02525"/>
    </source>
</evidence>
<comment type="catalytic activity">
    <reaction evidence="6">
        <text>2 a quinone + NADH + H(+) = 2 a 1,4-benzosemiquinone + NAD(+)</text>
        <dbReference type="Rhea" id="RHEA:65952"/>
        <dbReference type="ChEBI" id="CHEBI:15378"/>
        <dbReference type="ChEBI" id="CHEBI:57540"/>
        <dbReference type="ChEBI" id="CHEBI:57945"/>
        <dbReference type="ChEBI" id="CHEBI:132124"/>
        <dbReference type="ChEBI" id="CHEBI:134225"/>
    </reaction>
</comment>
<protein>
    <recommendedName>
        <fullName evidence="6">FMN dependent NADH:quinone oxidoreductase</fullName>
        <ecNumber evidence="6">1.6.5.-</ecNumber>
    </recommendedName>
    <alternativeName>
        <fullName evidence="6">Azo-dye reductase</fullName>
    </alternativeName>
    <alternativeName>
        <fullName evidence="6">FMN-dependent NADH-azo compound oxidoreductase</fullName>
    </alternativeName>
    <alternativeName>
        <fullName evidence="6">FMN-dependent NADH-azoreductase</fullName>
        <ecNumber evidence="6">1.7.1.17</ecNumber>
    </alternativeName>
</protein>
<dbReference type="RefSeq" id="WP_213535944.1">
    <property type="nucleotide sequence ID" value="NZ_BOVQ01000005.1"/>
</dbReference>
<dbReference type="InterPro" id="IPR050104">
    <property type="entry name" value="FMN-dep_NADH:Q_OxRdtase_AzoR1"/>
</dbReference>
<dbReference type="HAMAP" id="MF_01216">
    <property type="entry name" value="Azoreductase_type1"/>
    <property type="match status" value="1"/>
</dbReference>
<comment type="function">
    <text evidence="6">Also exhibits azoreductase activity. Catalyzes the reductive cleavage of the azo bond in aromatic azo compounds to the corresponding amines.</text>
</comment>
<reference evidence="9" key="1">
    <citation type="journal article" date="2019" name="Int. J. Syst. Evol. Microbiol.">
        <title>The Global Catalogue of Microorganisms (GCM) 10K type strain sequencing project: providing services to taxonomists for standard genome sequencing and annotation.</title>
        <authorList>
            <consortium name="The Broad Institute Genomics Platform"/>
            <consortium name="The Broad Institute Genome Sequencing Center for Infectious Disease"/>
            <person name="Wu L."/>
            <person name="Ma J."/>
        </authorList>
    </citation>
    <scope>NUCLEOTIDE SEQUENCE [LARGE SCALE GENOMIC DNA]</scope>
    <source>
        <strain evidence="9">CCUG 63287</strain>
    </source>
</reference>
<keyword evidence="9" id="KW-1185">Reference proteome</keyword>
<keyword evidence="1 6" id="KW-0285">Flavoprotein</keyword>
<proteinExistence type="inferred from homology"/>
<dbReference type="EMBL" id="JBHSGD010000005">
    <property type="protein sequence ID" value="MFC4652596.1"/>
    <property type="molecule type" value="Genomic_DNA"/>
</dbReference>
<dbReference type="Pfam" id="PF02525">
    <property type="entry name" value="Flavodoxin_2"/>
    <property type="match status" value="1"/>
</dbReference>
<keyword evidence="3 6" id="KW-0560">Oxidoreductase</keyword>
<feature type="domain" description="Flavodoxin-like fold" evidence="7">
    <location>
        <begin position="2"/>
        <end position="201"/>
    </location>
</feature>
<comment type="cofactor">
    <cofactor evidence="6">
        <name>FMN</name>
        <dbReference type="ChEBI" id="CHEBI:58210"/>
    </cofactor>
    <text evidence="6">Binds 1 FMN per subunit.</text>
</comment>
<evidence type="ECO:0000256" key="4">
    <source>
        <dbReference type="ARBA" id="ARBA00023027"/>
    </source>
</evidence>
<comment type="function">
    <text evidence="6">Quinone reductase that provides resistance to thiol-specific stress caused by electrophilic quinones.</text>
</comment>
<dbReference type="PANTHER" id="PTHR43741">
    <property type="entry name" value="FMN-DEPENDENT NADH-AZOREDUCTASE 1"/>
    <property type="match status" value="1"/>
</dbReference>
<gene>
    <name evidence="6" type="primary">azoR</name>
    <name evidence="8" type="ORF">ACFO26_06705</name>
</gene>
<keyword evidence="4 6" id="KW-0520">NAD</keyword>
<organism evidence="8 9">
    <name type="scientific">Lactococcus nasutitermitis</name>
    <dbReference type="NCBI Taxonomy" id="1652957"/>
    <lineage>
        <taxon>Bacteria</taxon>
        <taxon>Bacillati</taxon>
        <taxon>Bacillota</taxon>
        <taxon>Bacilli</taxon>
        <taxon>Lactobacillales</taxon>
        <taxon>Streptococcaceae</taxon>
        <taxon>Lactococcus</taxon>
    </lineage>
</organism>
<comment type="catalytic activity">
    <reaction evidence="5">
        <text>N,N-dimethyl-1,4-phenylenediamine + anthranilate + 2 NAD(+) = 2-(4-dimethylaminophenyl)diazenylbenzoate + 2 NADH + 2 H(+)</text>
        <dbReference type="Rhea" id="RHEA:55872"/>
        <dbReference type="ChEBI" id="CHEBI:15378"/>
        <dbReference type="ChEBI" id="CHEBI:15783"/>
        <dbReference type="ChEBI" id="CHEBI:16567"/>
        <dbReference type="ChEBI" id="CHEBI:57540"/>
        <dbReference type="ChEBI" id="CHEBI:57945"/>
        <dbReference type="ChEBI" id="CHEBI:71579"/>
        <dbReference type="EC" id="1.7.1.17"/>
    </reaction>
    <physiologicalReaction direction="right-to-left" evidence="5">
        <dbReference type="Rhea" id="RHEA:55874"/>
    </physiologicalReaction>
</comment>
<evidence type="ECO:0000313" key="8">
    <source>
        <dbReference type="EMBL" id="MFC4652596.1"/>
    </source>
</evidence>
<name>A0ABV9JDU3_9LACT</name>
<evidence type="ECO:0000256" key="6">
    <source>
        <dbReference type="HAMAP-Rule" id="MF_01216"/>
    </source>
</evidence>
<evidence type="ECO:0000256" key="1">
    <source>
        <dbReference type="ARBA" id="ARBA00022630"/>
    </source>
</evidence>
<keyword evidence="2 6" id="KW-0288">FMN</keyword>
<sequence>MSKVLIVKAHPRSSENSYVLRGLDAFISAYKAAHSTDEIEILDVFHAAIPALDEDILSAWDDLRAGKKLEELTAEQQRKLADYDSYAAQFLAADKIVIANPLWNLSIPAKLQQWVETVAVPGKTFRYTENGPVGLASGKKVLHIQASGGVYHQQDLATTYLHTLLKLVGIDDMEDIILEGHMYQPEQAEALSADFVAKIEQAATTF</sequence>
<dbReference type="Proteomes" id="UP001595987">
    <property type="component" value="Unassembled WGS sequence"/>
</dbReference>
<evidence type="ECO:0000256" key="3">
    <source>
        <dbReference type="ARBA" id="ARBA00023002"/>
    </source>
</evidence>
<dbReference type="InterPro" id="IPR029039">
    <property type="entry name" value="Flavoprotein-like_sf"/>
</dbReference>
<evidence type="ECO:0000256" key="2">
    <source>
        <dbReference type="ARBA" id="ARBA00022643"/>
    </source>
</evidence>
<comment type="caution">
    <text evidence="8">The sequence shown here is derived from an EMBL/GenBank/DDBJ whole genome shotgun (WGS) entry which is preliminary data.</text>
</comment>
<dbReference type="SUPFAM" id="SSF52218">
    <property type="entry name" value="Flavoproteins"/>
    <property type="match status" value="1"/>
</dbReference>
<comment type="similarity">
    <text evidence="6">Belongs to the azoreductase type 1 family.</text>
</comment>
<evidence type="ECO:0000313" key="9">
    <source>
        <dbReference type="Proteomes" id="UP001595987"/>
    </source>
</evidence>
<accession>A0ABV9JDU3</accession>
<dbReference type="EC" id="1.6.5.-" evidence="6"/>
<dbReference type="PANTHER" id="PTHR43741:SF7">
    <property type="entry name" value="FMN-DEPENDENT NADH:QUINONE OXIDOREDUCTASE"/>
    <property type="match status" value="1"/>
</dbReference>
<dbReference type="InterPro" id="IPR003680">
    <property type="entry name" value="Flavodoxin_fold"/>
</dbReference>
<dbReference type="Gene3D" id="3.40.50.360">
    <property type="match status" value="1"/>
</dbReference>
<dbReference type="EC" id="1.7.1.17" evidence="6"/>
<comment type="subunit">
    <text evidence="6">Homodimer.</text>
</comment>